<feature type="region of interest" description="Disordered" evidence="1">
    <location>
        <begin position="106"/>
        <end position="135"/>
    </location>
</feature>
<organism evidence="2 3">
    <name type="scientific">Candidatus Brachybacterium merdavium</name>
    <dbReference type="NCBI Taxonomy" id="2838513"/>
    <lineage>
        <taxon>Bacteria</taxon>
        <taxon>Bacillati</taxon>
        <taxon>Actinomycetota</taxon>
        <taxon>Actinomycetes</taxon>
        <taxon>Micrococcales</taxon>
        <taxon>Dermabacteraceae</taxon>
        <taxon>Brachybacterium</taxon>
    </lineage>
</organism>
<name>A0A9D2RNP7_9MICO</name>
<evidence type="ECO:0000313" key="2">
    <source>
        <dbReference type="EMBL" id="HJB09142.1"/>
    </source>
</evidence>
<dbReference type="Proteomes" id="UP000823823">
    <property type="component" value="Unassembled WGS sequence"/>
</dbReference>
<sequence>MVALTAAIQKAIDTARAADNGRHAELIINDGPLRQTVIALTTGTELAEHNSPPAASIHVIHGALRITGEEPTVIEGGEIEALTHFRHAVEAIEDTVFLLTTVTSVPGKESHGTRTGEMPALSEIEQVAGSRAEQR</sequence>
<dbReference type="AlphaFoldDB" id="A0A9D2RNP7"/>
<dbReference type="InterPro" id="IPR014710">
    <property type="entry name" value="RmlC-like_jellyroll"/>
</dbReference>
<gene>
    <name evidence="2" type="ORF">H9786_01220</name>
</gene>
<evidence type="ECO:0000256" key="1">
    <source>
        <dbReference type="SAM" id="MobiDB-lite"/>
    </source>
</evidence>
<accession>A0A9D2RNP7</accession>
<comment type="caution">
    <text evidence="2">The sequence shown here is derived from an EMBL/GenBank/DDBJ whole genome shotgun (WGS) entry which is preliminary data.</text>
</comment>
<reference evidence="2" key="1">
    <citation type="journal article" date="2021" name="PeerJ">
        <title>Extensive microbial diversity within the chicken gut microbiome revealed by metagenomics and culture.</title>
        <authorList>
            <person name="Gilroy R."/>
            <person name="Ravi A."/>
            <person name="Getino M."/>
            <person name="Pursley I."/>
            <person name="Horton D.L."/>
            <person name="Alikhan N.F."/>
            <person name="Baker D."/>
            <person name="Gharbi K."/>
            <person name="Hall N."/>
            <person name="Watson M."/>
            <person name="Adriaenssens E.M."/>
            <person name="Foster-Nyarko E."/>
            <person name="Jarju S."/>
            <person name="Secka A."/>
            <person name="Antonio M."/>
            <person name="Oren A."/>
            <person name="Chaudhuri R.R."/>
            <person name="La Ragione R."/>
            <person name="Hildebrand F."/>
            <person name="Pallen M.J."/>
        </authorList>
    </citation>
    <scope>NUCLEOTIDE SEQUENCE</scope>
    <source>
        <strain evidence="2">ChiHjej13B12-24818</strain>
    </source>
</reference>
<protein>
    <recommendedName>
        <fullName evidence="4">Cupin</fullName>
    </recommendedName>
</protein>
<evidence type="ECO:0000313" key="3">
    <source>
        <dbReference type="Proteomes" id="UP000823823"/>
    </source>
</evidence>
<dbReference type="InterPro" id="IPR011051">
    <property type="entry name" value="RmlC_Cupin_sf"/>
</dbReference>
<evidence type="ECO:0008006" key="4">
    <source>
        <dbReference type="Google" id="ProtNLM"/>
    </source>
</evidence>
<dbReference type="Gene3D" id="2.60.120.10">
    <property type="entry name" value="Jelly Rolls"/>
    <property type="match status" value="1"/>
</dbReference>
<dbReference type="SUPFAM" id="SSF51182">
    <property type="entry name" value="RmlC-like cupins"/>
    <property type="match status" value="1"/>
</dbReference>
<reference evidence="2" key="2">
    <citation type="submission" date="2021-04" db="EMBL/GenBank/DDBJ databases">
        <authorList>
            <person name="Gilroy R."/>
        </authorList>
    </citation>
    <scope>NUCLEOTIDE SEQUENCE</scope>
    <source>
        <strain evidence="2">ChiHjej13B12-24818</strain>
    </source>
</reference>
<proteinExistence type="predicted"/>
<dbReference type="EMBL" id="DWZH01000008">
    <property type="protein sequence ID" value="HJB09142.1"/>
    <property type="molecule type" value="Genomic_DNA"/>
</dbReference>